<dbReference type="InterPro" id="IPR002172">
    <property type="entry name" value="LDrepeatLR_classA_rpt"/>
</dbReference>
<keyword evidence="5" id="KW-1185">Reference proteome</keyword>
<feature type="compositionally biased region" description="Acidic residues" evidence="3">
    <location>
        <begin position="454"/>
        <end position="477"/>
    </location>
</feature>
<feature type="compositionally biased region" description="Acidic residues" evidence="3">
    <location>
        <begin position="489"/>
        <end position="510"/>
    </location>
</feature>
<organism evidence="5 6">
    <name type="scientific">Branchiostoma floridae</name>
    <name type="common">Florida lancelet</name>
    <name type="synonym">Amphioxus</name>
    <dbReference type="NCBI Taxonomy" id="7739"/>
    <lineage>
        <taxon>Eukaryota</taxon>
        <taxon>Metazoa</taxon>
        <taxon>Chordata</taxon>
        <taxon>Cephalochordata</taxon>
        <taxon>Leptocardii</taxon>
        <taxon>Amphioxiformes</taxon>
        <taxon>Branchiostomatidae</taxon>
        <taxon>Branchiostoma</taxon>
    </lineage>
</organism>
<protein>
    <submittedName>
        <fullName evidence="6">LisH domain-containing protein C1711.05-like isoform X1</fullName>
    </submittedName>
</protein>
<feature type="disulfide bond" evidence="2">
    <location>
        <begin position="50"/>
        <end position="65"/>
    </location>
</feature>
<feature type="compositionally biased region" description="Acidic residues" evidence="3">
    <location>
        <begin position="271"/>
        <end position="305"/>
    </location>
</feature>
<comment type="caution">
    <text evidence="2">Lacks conserved residue(s) required for the propagation of feature annotation.</text>
</comment>
<dbReference type="RefSeq" id="XP_035688916.1">
    <property type="nucleotide sequence ID" value="XM_035833023.1"/>
</dbReference>
<reference evidence="6" key="2">
    <citation type="submission" date="2025-08" db="UniProtKB">
        <authorList>
            <consortium name="RefSeq"/>
        </authorList>
    </citation>
    <scope>IDENTIFICATION</scope>
    <source>
        <strain evidence="6">S238N-H82</strain>
        <tissue evidence="6">Testes</tissue>
    </source>
</reference>
<keyword evidence="1 2" id="KW-1015">Disulfide bond</keyword>
<name>A0A9J7LUL7_BRAFL</name>
<feature type="compositionally biased region" description="Acidic residues" evidence="3">
    <location>
        <begin position="379"/>
        <end position="391"/>
    </location>
</feature>
<dbReference type="PANTHER" id="PTHR46876">
    <property type="entry name" value="LOW-DENSITY LIPOPROTEIN RECEPTOR-RELATED PROTEIN 11"/>
    <property type="match status" value="1"/>
</dbReference>
<feature type="signal peptide" evidence="4">
    <location>
        <begin position="1"/>
        <end position="18"/>
    </location>
</feature>
<dbReference type="GeneID" id="118424455"/>
<feature type="region of interest" description="Disordered" evidence="3">
    <location>
        <begin position="262"/>
        <end position="515"/>
    </location>
</feature>
<proteinExistence type="predicted"/>
<dbReference type="OMA" id="YRIYTNQ"/>
<dbReference type="PRINTS" id="PR00261">
    <property type="entry name" value="LDLRECEPTOR"/>
</dbReference>
<feature type="disulfide bond" evidence="2">
    <location>
        <begin position="38"/>
        <end position="56"/>
    </location>
</feature>
<dbReference type="OrthoDB" id="6239681at2759"/>
<dbReference type="Proteomes" id="UP000001554">
    <property type="component" value="Chromosome 10"/>
</dbReference>
<evidence type="ECO:0000256" key="4">
    <source>
        <dbReference type="SAM" id="SignalP"/>
    </source>
</evidence>
<feature type="compositionally biased region" description="Acidic residues" evidence="3">
    <location>
        <begin position="324"/>
        <end position="336"/>
    </location>
</feature>
<dbReference type="InterPro" id="IPR023415">
    <property type="entry name" value="LDLR_class-A_CS"/>
</dbReference>
<dbReference type="AlphaFoldDB" id="A0A9J7LUL7"/>
<accession>A0A9J7LUL7</accession>
<feature type="compositionally biased region" description="Acidic residues" evidence="3">
    <location>
        <begin position="399"/>
        <end position="422"/>
    </location>
</feature>
<feature type="disulfide bond" evidence="2">
    <location>
        <begin position="31"/>
        <end position="43"/>
    </location>
</feature>
<dbReference type="SUPFAM" id="SSF57424">
    <property type="entry name" value="LDL receptor-like module"/>
    <property type="match status" value="2"/>
</dbReference>
<feature type="compositionally biased region" description="Acidic residues" evidence="3">
    <location>
        <begin position="434"/>
        <end position="446"/>
    </location>
</feature>
<dbReference type="CDD" id="cd00112">
    <property type="entry name" value="LDLa"/>
    <property type="match status" value="1"/>
</dbReference>
<dbReference type="InterPro" id="IPR036055">
    <property type="entry name" value="LDL_receptor-like_sf"/>
</dbReference>
<feature type="chain" id="PRO_5039931647" evidence="4">
    <location>
        <begin position="19"/>
        <end position="606"/>
    </location>
</feature>
<evidence type="ECO:0000313" key="6">
    <source>
        <dbReference type="RefSeq" id="XP_035688916.1"/>
    </source>
</evidence>
<evidence type="ECO:0000256" key="3">
    <source>
        <dbReference type="SAM" id="MobiDB-lite"/>
    </source>
</evidence>
<dbReference type="PROSITE" id="PS01209">
    <property type="entry name" value="LDLRA_1"/>
    <property type="match status" value="2"/>
</dbReference>
<feature type="compositionally biased region" description="Acidic residues" evidence="3">
    <location>
        <begin position="344"/>
        <end position="367"/>
    </location>
</feature>
<evidence type="ECO:0000256" key="2">
    <source>
        <dbReference type="PROSITE-ProRule" id="PRU00124"/>
    </source>
</evidence>
<dbReference type="PANTHER" id="PTHR46876:SF1">
    <property type="entry name" value="LOW-DENSITY LIPOPROTEIN RECEPTOR-RELATED PROTEIN 11"/>
    <property type="match status" value="1"/>
</dbReference>
<keyword evidence="4" id="KW-0732">Signal</keyword>
<dbReference type="Gene3D" id="4.10.400.10">
    <property type="entry name" value="Low-density Lipoprotein Receptor"/>
    <property type="match status" value="2"/>
</dbReference>
<gene>
    <name evidence="6" type="primary">LOC118424455</name>
</gene>
<feature type="disulfide bond" evidence="2">
    <location>
        <begin position="76"/>
        <end position="94"/>
    </location>
</feature>
<dbReference type="Pfam" id="PF00057">
    <property type="entry name" value="Ldl_recept_a"/>
    <property type="match status" value="2"/>
</dbReference>
<reference evidence="5" key="1">
    <citation type="journal article" date="2020" name="Nat. Ecol. Evol.">
        <title>Deeply conserved synteny resolves early events in vertebrate evolution.</title>
        <authorList>
            <person name="Simakov O."/>
            <person name="Marletaz F."/>
            <person name="Yue J.X."/>
            <person name="O'Connell B."/>
            <person name="Jenkins J."/>
            <person name="Brandt A."/>
            <person name="Calef R."/>
            <person name="Tung C.H."/>
            <person name="Huang T.K."/>
            <person name="Schmutz J."/>
            <person name="Satoh N."/>
            <person name="Yu J.K."/>
            <person name="Putnam N.H."/>
            <person name="Green R.E."/>
            <person name="Rokhsar D.S."/>
        </authorList>
    </citation>
    <scope>NUCLEOTIDE SEQUENCE [LARGE SCALE GENOMIC DNA]</scope>
    <source>
        <strain evidence="5">S238N-H82</strain>
    </source>
</reference>
<evidence type="ECO:0000313" key="5">
    <source>
        <dbReference type="Proteomes" id="UP000001554"/>
    </source>
</evidence>
<dbReference type="SMART" id="SM00192">
    <property type="entry name" value="LDLa"/>
    <property type="match status" value="2"/>
</dbReference>
<dbReference type="KEGG" id="bfo:118424455"/>
<sequence length="606" mass="66968">MKVLYLLCLVLTAAVVQGYPVWKRDEETAACGTFEFPCRNGGCIAGDQVCDGDDDCGDNSDEEGCQETQDCTEFACLDGQCIAFDNICNGQPECKDGSDENEAFCAKLAAAQGGSRRSGISETQAVGLEENLLNAIVKKKNEETSEKRDAFMADLQKVHDFEKQFSRDGQLHERGLKMANELREFLKYGKAWEAKKKGLKAQEYRSNENEVGKRSAFMDDLLDSLQFEKQFSKKGELSPNEMKTAKAIREYLEFDKAWAEKKGNPFSSFFGDDDSSSSEEDSSSSSSEEEEEKKDDSSSSDDDDSSSSSDDALDKKQEDSFSSSDDDDSSSSSDEDLDKKQEDDSSSDDDDSSSSSEDDSSSSSDDDLDKKQEDSSSSSDDDDSSSSSDEDLDKKQEDDSSSDDDDSSSSDDDDSSSSSDDDLDKKQEDSSSSSDDDDSSSSSDEDLDKKQEDDSSSDEDDSSSSSDDDSSSSSDDDLDKKQEDSSSSSDDDDSSSSDDDDSSSSSDEDLDIKRDSFMADLQKVHDFEQQFSRDGQLHERGLKMANELREFLNFGKAWEAKKKGLKAQEYRSNENEVGKRNAFMDDLLDSLQFEKQFSKKRRVVSQ</sequence>
<dbReference type="PROSITE" id="PS50068">
    <property type="entry name" value="LDLRA_2"/>
    <property type="match status" value="2"/>
</dbReference>
<evidence type="ECO:0000256" key="1">
    <source>
        <dbReference type="ARBA" id="ARBA00023157"/>
    </source>
</evidence>